<dbReference type="EC" id="3.4.23.-" evidence="1"/>
<dbReference type="InterPro" id="IPR021109">
    <property type="entry name" value="Peptidase_aspartic_dom_sf"/>
</dbReference>
<dbReference type="SUPFAM" id="SSF50630">
    <property type="entry name" value="Acid proteases"/>
    <property type="match status" value="1"/>
</dbReference>
<dbReference type="InterPro" id="IPR034122">
    <property type="entry name" value="Retropepsin-like_bacterial"/>
</dbReference>
<dbReference type="Gene3D" id="2.40.70.10">
    <property type="entry name" value="Acid Proteases"/>
    <property type="match status" value="1"/>
</dbReference>
<comment type="caution">
    <text evidence="1">The sequence shown here is derived from an EMBL/GenBank/DDBJ whole genome shotgun (WGS) entry which is preliminary data.</text>
</comment>
<name>A0ABX0YHI5_9PSED</name>
<protein>
    <submittedName>
        <fullName evidence="1">TIGR02281 family clan AA aspartic protease</fullName>
        <ecNumber evidence="1">3.4.23.-</ecNumber>
    </submittedName>
</protein>
<keyword evidence="1" id="KW-0378">Hydrolase</keyword>
<sequence length="172" mass="18558">MTSAPGRQAGRWLMALAWVAGLFLASRFFGDWEQKQENPNREISSTHGAGFVEVRLQGNRQGHFVAEGGVNGQKVSFMIDTGATDVAIPAAVASRLNLDKGMPVTLNTANGAAQGYRTRLTSLELGDIRLAQVSAVVVPGLPGEQILLGMSALRRLEFTLRDGNMLLRQNTH</sequence>
<dbReference type="Pfam" id="PF13975">
    <property type="entry name" value="gag-asp_proteas"/>
    <property type="match status" value="1"/>
</dbReference>
<dbReference type="CDD" id="cd05483">
    <property type="entry name" value="retropepsin_like_bacteria"/>
    <property type="match status" value="1"/>
</dbReference>
<reference evidence="1 2" key="1">
    <citation type="submission" date="2020-03" db="EMBL/GenBank/DDBJ databases">
        <authorList>
            <person name="Wang L."/>
            <person name="He N."/>
            <person name="Li Y."/>
            <person name="Fang Y."/>
            <person name="Zhang F."/>
        </authorList>
    </citation>
    <scope>NUCLEOTIDE SEQUENCE [LARGE SCALE GENOMIC DNA]</scope>
    <source>
        <strain evidence="2">hsmgli-8</strain>
    </source>
</reference>
<keyword evidence="2" id="KW-1185">Reference proteome</keyword>
<dbReference type="Proteomes" id="UP000746535">
    <property type="component" value="Unassembled WGS sequence"/>
</dbReference>
<organism evidence="1 2">
    <name type="scientific">Pseudomonas quercus</name>
    <dbReference type="NCBI Taxonomy" id="2722792"/>
    <lineage>
        <taxon>Bacteria</taxon>
        <taxon>Pseudomonadati</taxon>
        <taxon>Pseudomonadota</taxon>
        <taxon>Gammaproteobacteria</taxon>
        <taxon>Pseudomonadales</taxon>
        <taxon>Pseudomonadaceae</taxon>
        <taxon>Pseudomonas</taxon>
    </lineage>
</organism>
<gene>
    <name evidence="1" type="ORF">HBH25_16105</name>
</gene>
<dbReference type="GO" id="GO:0006508">
    <property type="term" value="P:proteolysis"/>
    <property type="evidence" value="ECO:0007669"/>
    <property type="project" value="UniProtKB-KW"/>
</dbReference>
<proteinExistence type="predicted"/>
<keyword evidence="1" id="KW-0645">Protease</keyword>
<dbReference type="RefSeq" id="WP_168084958.1">
    <property type="nucleotide sequence ID" value="NZ_JAAVJI010000010.1"/>
</dbReference>
<dbReference type="InterPro" id="IPR011969">
    <property type="entry name" value="Clan_AA_Asp_peptidase_C"/>
</dbReference>
<dbReference type="InterPro" id="IPR001969">
    <property type="entry name" value="Aspartic_peptidase_AS"/>
</dbReference>
<evidence type="ECO:0000313" key="1">
    <source>
        <dbReference type="EMBL" id="NJP02372.1"/>
    </source>
</evidence>
<dbReference type="GO" id="GO:0008233">
    <property type="term" value="F:peptidase activity"/>
    <property type="evidence" value="ECO:0007669"/>
    <property type="project" value="UniProtKB-KW"/>
</dbReference>
<evidence type="ECO:0000313" key="2">
    <source>
        <dbReference type="Proteomes" id="UP000746535"/>
    </source>
</evidence>
<dbReference type="PROSITE" id="PS00141">
    <property type="entry name" value="ASP_PROTEASE"/>
    <property type="match status" value="1"/>
</dbReference>
<dbReference type="EMBL" id="JAAVJI010000010">
    <property type="protein sequence ID" value="NJP02372.1"/>
    <property type="molecule type" value="Genomic_DNA"/>
</dbReference>
<accession>A0ABX0YHI5</accession>
<dbReference type="NCBIfam" id="TIGR02281">
    <property type="entry name" value="clan_AA_DTGA"/>
    <property type="match status" value="1"/>
</dbReference>